<protein>
    <recommendedName>
        <fullName evidence="6">Glycosyl transferase family 1 domain-containing protein</fullName>
    </recommendedName>
</protein>
<evidence type="ECO:0000256" key="1">
    <source>
        <dbReference type="SAM" id="Phobius"/>
    </source>
</evidence>
<proteinExistence type="predicted"/>
<dbReference type="CDD" id="cd03801">
    <property type="entry name" value="GT4_PimA-like"/>
    <property type="match status" value="1"/>
</dbReference>
<gene>
    <name evidence="4" type="ORF">COX53_02290</name>
</gene>
<dbReference type="InterPro" id="IPR050194">
    <property type="entry name" value="Glycosyltransferase_grp1"/>
</dbReference>
<name>A0A2G9XDX5_UNCKA</name>
<feature type="domain" description="Glycosyl transferase family 1" evidence="2">
    <location>
        <begin position="195"/>
        <end position="369"/>
    </location>
</feature>
<evidence type="ECO:0000313" key="4">
    <source>
        <dbReference type="EMBL" id="PIP04481.1"/>
    </source>
</evidence>
<dbReference type="AlphaFoldDB" id="A0A2G9XDX5"/>
<comment type="caution">
    <text evidence="4">The sequence shown here is derived from an EMBL/GenBank/DDBJ whole genome shotgun (WGS) entry which is preliminary data.</text>
</comment>
<dbReference type="PANTHER" id="PTHR45947:SF3">
    <property type="entry name" value="SULFOQUINOVOSYL TRANSFERASE SQD2"/>
    <property type="match status" value="1"/>
</dbReference>
<organism evidence="4 5">
    <name type="scientific">candidate division WWE3 bacterium CG23_combo_of_CG06-09_8_20_14_all_40_14</name>
    <dbReference type="NCBI Taxonomy" id="1975095"/>
    <lineage>
        <taxon>Bacteria</taxon>
        <taxon>Katanobacteria</taxon>
    </lineage>
</organism>
<evidence type="ECO:0000259" key="3">
    <source>
        <dbReference type="Pfam" id="PF13439"/>
    </source>
</evidence>
<dbReference type="Pfam" id="PF00534">
    <property type="entry name" value="Glycos_transf_1"/>
    <property type="match status" value="1"/>
</dbReference>
<sequence>MKICIFSTTYFPKAGGAERFIHGLAENLTAKRHKVYVLVPYDKSLDLESSLSYKILKLRFLSPFRSNYILLEVMLFLNVLFYILRYRFDVIQAVILYPSGFVAALFTKLFKIPSVLRPTGEDIQIYKKLNYGLRLIPFVDSRLKKSLVNCSKVIAISPSIDKDLLSVLGYENRGKICPISNGIDLKKFGEKAEFNIKKDLNLKKSDKVIISIGRNHPKKDYKTLIKAVSLCPLNYHLVIVGGGEEPLNEIVAKKDMFRTHFLGQLPKNYTGKLLPFSFPPKMVVDYLKTSDIYASSSLIEGSPNVILEAMAAGLPIVAVNGYGTKDYVNDSENGALVKCQNPEKLSKALIRILSNKNLLSKYAKASKKMSLLYSFNIVANEYTKVYNSLVKETT</sequence>
<feature type="transmembrane region" description="Helical" evidence="1">
    <location>
        <begin position="67"/>
        <end position="84"/>
    </location>
</feature>
<accession>A0A2G9XDX5</accession>
<keyword evidence="1" id="KW-0472">Membrane</keyword>
<dbReference type="InterPro" id="IPR028098">
    <property type="entry name" value="Glyco_trans_4-like_N"/>
</dbReference>
<evidence type="ECO:0000313" key="5">
    <source>
        <dbReference type="Proteomes" id="UP000231388"/>
    </source>
</evidence>
<dbReference type="Proteomes" id="UP000231388">
    <property type="component" value="Unassembled WGS sequence"/>
</dbReference>
<dbReference type="InterPro" id="IPR001296">
    <property type="entry name" value="Glyco_trans_1"/>
</dbReference>
<keyword evidence="1" id="KW-0812">Transmembrane</keyword>
<dbReference type="Pfam" id="PF13439">
    <property type="entry name" value="Glyco_transf_4"/>
    <property type="match status" value="1"/>
</dbReference>
<evidence type="ECO:0008006" key="6">
    <source>
        <dbReference type="Google" id="ProtNLM"/>
    </source>
</evidence>
<reference evidence="4 5" key="1">
    <citation type="submission" date="2017-09" db="EMBL/GenBank/DDBJ databases">
        <title>Depth-based differentiation of microbial function through sediment-hosted aquifers and enrichment of novel symbionts in the deep terrestrial subsurface.</title>
        <authorList>
            <person name="Probst A.J."/>
            <person name="Ladd B."/>
            <person name="Jarett J.K."/>
            <person name="Geller-Mcgrath D.E."/>
            <person name="Sieber C.M."/>
            <person name="Emerson J.B."/>
            <person name="Anantharaman K."/>
            <person name="Thomas B.C."/>
            <person name="Malmstrom R."/>
            <person name="Stieglmeier M."/>
            <person name="Klingl A."/>
            <person name="Woyke T."/>
            <person name="Ryan C.M."/>
            <person name="Banfield J.F."/>
        </authorList>
    </citation>
    <scope>NUCLEOTIDE SEQUENCE [LARGE SCALE GENOMIC DNA]</scope>
    <source>
        <strain evidence="4">CG23_combo_of_CG06-09_8_20_14_all_40_14</strain>
    </source>
</reference>
<dbReference type="PANTHER" id="PTHR45947">
    <property type="entry name" value="SULFOQUINOVOSYL TRANSFERASE SQD2"/>
    <property type="match status" value="1"/>
</dbReference>
<feature type="domain" description="Glycosyltransferase subfamily 4-like N-terminal" evidence="3">
    <location>
        <begin position="15"/>
        <end position="186"/>
    </location>
</feature>
<dbReference type="Gene3D" id="3.40.50.2000">
    <property type="entry name" value="Glycogen Phosphorylase B"/>
    <property type="match status" value="2"/>
</dbReference>
<evidence type="ECO:0000259" key="2">
    <source>
        <dbReference type="Pfam" id="PF00534"/>
    </source>
</evidence>
<keyword evidence="1" id="KW-1133">Transmembrane helix</keyword>
<dbReference type="GO" id="GO:0016757">
    <property type="term" value="F:glycosyltransferase activity"/>
    <property type="evidence" value="ECO:0007669"/>
    <property type="project" value="InterPro"/>
</dbReference>
<dbReference type="SUPFAM" id="SSF53756">
    <property type="entry name" value="UDP-Glycosyltransferase/glycogen phosphorylase"/>
    <property type="match status" value="1"/>
</dbReference>
<dbReference type="EMBL" id="PCQY01000028">
    <property type="protein sequence ID" value="PIP04481.1"/>
    <property type="molecule type" value="Genomic_DNA"/>
</dbReference>